<dbReference type="Gene3D" id="1.20.1560.10">
    <property type="entry name" value="ABC transporter type 1, transmembrane domain"/>
    <property type="match status" value="1"/>
</dbReference>
<dbReference type="GO" id="GO:0005524">
    <property type="term" value="F:ATP binding"/>
    <property type="evidence" value="ECO:0007669"/>
    <property type="project" value="UniProtKB-KW"/>
</dbReference>
<feature type="transmembrane region" description="Helical" evidence="9">
    <location>
        <begin position="133"/>
        <end position="152"/>
    </location>
</feature>
<feature type="transmembrane region" description="Helical" evidence="9">
    <location>
        <begin position="20"/>
        <end position="40"/>
    </location>
</feature>
<dbReference type="InterPro" id="IPR036640">
    <property type="entry name" value="ABC1_TM_sf"/>
</dbReference>
<dbReference type="RefSeq" id="WP_249321803.1">
    <property type="nucleotide sequence ID" value="NZ_CP060632.1"/>
</dbReference>
<dbReference type="PANTHER" id="PTHR43394:SF1">
    <property type="entry name" value="ATP-BINDING CASSETTE SUB-FAMILY B MEMBER 10, MITOCHONDRIAL"/>
    <property type="match status" value="1"/>
</dbReference>
<dbReference type="GO" id="GO:0016887">
    <property type="term" value="F:ATP hydrolysis activity"/>
    <property type="evidence" value="ECO:0007669"/>
    <property type="project" value="InterPro"/>
</dbReference>
<dbReference type="Pfam" id="PF00005">
    <property type="entry name" value="ABC_tran"/>
    <property type="match status" value="1"/>
</dbReference>
<dbReference type="PANTHER" id="PTHR43394">
    <property type="entry name" value="ATP-DEPENDENT PERMEASE MDL1, MITOCHONDRIAL"/>
    <property type="match status" value="1"/>
</dbReference>
<dbReference type="GO" id="GO:0015421">
    <property type="term" value="F:ABC-type oligopeptide transporter activity"/>
    <property type="evidence" value="ECO:0007669"/>
    <property type="project" value="TreeGrafter"/>
</dbReference>
<dbReference type="SUPFAM" id="SSF90123">
    <property type="entry name" value="ABC transporter transmembrane region"/>
    <property type="match status" value="1"/>
</dbReference>
<keyword evidence="7 9" id="KW-1133">Transmembrane helix</keyword>
<keyword evidence="5" id="KW-0547">Nucleotide-binding</keyword>
<comment type="subcellular location">
    <subcellularLocation>
        <location evidence="1">Cell membrane</location>
        <topology evidence="1">Multi-pass membrane protein</topology>
    </subcellularLocation>
</comment>
<dbReference type="FunFam" id="3.40.50.300:FF:000854">
    <property type="entry name" value="Multidrug ABC transporter ATP-binding protein"/>
    <property type="match status" value="1"/>
</dbReference>
<evidence type="ECO:0000256" key="6">
    <source>
        <dbReference type="ARBA" id="ARBA00022840"/>
    </source>
</evidence>
<evidence type="ECO:0000313" key="12">
    <source>
        <dbReference type="EMBL" id="QNM00728.1"/>
    </source>
</evidence>
<dbReference type="PROSITE" id="PS00211">
    <property type="entry name" value="ABC_TRANSPORTER_1"/>
    <property type="match status" value="1"/>
</dbReference>
<feature type="transmembrane region" description="Helical" evidence="9">
    <location>
        <begin position="52"/>
        <end position="76"/>
    </location>
</feature>
<feature type="transmembrane region" description="Helical" evidence="9">
    <location>
        <begin position="158"/>
        <end position="181"/>
    </location>
</feature>
<name>A0A7G9FQ96_9FIRM</name>
<dbReference type="PROSITE" id="PS50893">
    <property type="entry name" value="ABC_TRANSPORTER_2"/>
    <property type="match status" value="1"/>
</dbReference>
<dbReference type="Pfam" id="PF00664">
    <property type="entry name" value="ABC_membrane"/>
    <property type="match status" value="1"/>
</dbReference>
<evidence type="ECO:0000256" key="2">
    <source>
        <dbReference type="ARBA" id="ARBA00022448"/>
    </source>
</evidence>
<evidence type="ECO:0000313" key="13">
    <source>
        <dbReference type="Proteomes" id="UP000515819"/>
    </source>
</evidence>
<protein>
    <submittedName>
        <fullName evidence="12">ABC transporter ATP-binding protein</fullName>
    </submittedName>
</protein>
<keyword evidence="2" id="KW-0813">Transport</keyword>
<dbReference type="GO" id="GO:0005886">
    <property type="term" value="C:plasma membrane"/>
    <property type="evidence" value="ECO:0007669"/>
    <property type="project" value="UniProtKB-SubCell"/>
</dbReference>
<feature type="transmembrane region" description="Helical" evidence="9">
    <location>
        <begin position="238"/>
        <end position="259"/>
    </location>
</feature>
<keyword evidence="3" id="KW-1003">Cell membrane</keyword>
<dbReference type="InterPro" id="IPR017871">
    <property type="entry name" value="ABC_transporter-like_CS"/>
</dbReference>
<organism evidence="12 13">
    <name type="scientific">Wujia chipingensis</name>
    <dbReference type="NCBI Taxonomy" id="2763670"/>
    <lineage>
        <taxon>Bacteria</taxon>
        <taxon>Bacillati</taxon>
        <taxon>Bacillota</taxon>
        <taxon>Clostridia</taxon>
        <taxon>Lachnospirales</taxon>
        <taxon>Lachnospiraceae</taxon>
        <taxon>Wujia</taxon>
    </lineage>
</organism>
<dbReference type="KEGG" id="wcp:H9Q76_05490"/>
<dbReference type="InterPro" id="IPR011527">
    <property type="entry name" value="ABC1_TM_dom"/>
</dbReference>
<evidence type="ECO:0000256" key="8">
    <source>
        <dbReference type="ARBA" id="ARBA00023136"/>
    </source>
</evidence>
<keyword evidence="4 9" id="KW-0812">Transmembrane</keyword>
<accession>A0A7G9FQ96</accession>
<dbReference type="AlphaFoldDB" id="A0A7G9FQ96"/>
<feature type="domain" description="ABC transporter" evidence="10">
    <location>
        <begin position="334"/>
        <end position="569"/>
    </location>
</feature>
<dbReference type="InterPro" id="IPR039421">
    <property type="entry name" value="Type_1_exporter"/>
</dbReference>
<evidence type="ECO:0000256" key="1">
    <source>
        <dbReference type="ARBA" id="ARBA00004651"/>
    </source>
</evidence>
<evidence type="ECO:0000259" key="11">
    <source>
        <dbReference type="PROSITE" id="PS50929"/>
    </source>
</evidence>
<dbReference type="EMBL" id="CP060632">
    <property type="protein sequence ID" value="QNM00728.1"/>
    <property type="molecule type" value="Genomic_DNA"/>
</dbReference>
<evidence type="ECO:0000256" key="7">
    <source>
        <dbReference type="ARBA" id="ARBA00022989"/>
    </source>
</evidence>
<evidence type="ECO:0000256" key="4">
    <source>
        <dbReference type="ARBA" id="ARBA00022692"/>
    </source>
</evidence>
<evidence type="ECO:0000256" key="9">
    <source>
        <dbReference type="SAM" id="Phobius"/>
    </source>
</evidence>
<feature type="domain" description="ABC transmembrane type-1" evidence="11">
    <location>
        <begin position="16"/>
        <end position="293"/>
    </location>
</feature>
<reference evidence="12 13" key="1">
    <citation type="submission" date="2020-08" db="EMBL/GenBank/DDBJ databases">
        <authorList>
            <person name="Liu C."/>
            <person name="Sun Q."/>
        </authorList>
    </citation>
    <scope>NUCLEOTIDE SEQUENCE [LARGE SCALE GENOMIC DNA]</scope>
    <source>
        <strain evidence="12 13">NSJ-4</strain>
    </source>
</reference>
<evidence type="ECO:0000259" key="10">
    <source>
        <dbReference type="PROSITE" id="PS50893"/>
    </source>
</evidence>
<dbReference type="SUPFAM" id="SSF52540">
    <property type="entry name" value="P-loop containing nucleoside triphosphate hydrolases"/>
    <property type="match status" value="1"/>
</dbReference>
<dbReference type="InterPro" id="IPR003593">
    <property type="entry name" value="AAA+_ATPase"/>
</dbReference>
<dbReference type="PROSITE" id="PS50929">
    <property type="entry name" value="ABC_TM1F"/>
    <property type="match status" value="1"/>
</dbReference>
<sequence>MKQVLQYFKNYKWKAILAPLFKMLEAAFELLVPLVMAAIIDNGIAGNDKPYIYKMAFVMVGLGVIGLGCSITAQYFSAKTAMGIGKEIRYDLFKHIETLSYTEIDKLGSATLITRMTSDVNQVQTGINMFLRLFMRSPFIVFGATIMAFTVNAKASRVFFITLPVLIVIVFGIMLVSIPLYKKVQSKLDTVTLKSRENLSGVRVIRAFNQEKKEKEEFAEVTEALTKGQLFVGKISSFLNPLTYAVINLSIVALIWGGAKQVDLGILKQGQVYALVNYMSQILIELVKLANLIITETKAVACANRLGAIFETTSSQTYETASVEAAGGTAIPKVEFVDAGLTYAEAKESSIEGLSLKVKRGETIGIIGGTGSGKSTLVNLIPRFYDCTQGSIKIDGVDVMEYPREQLIEKIGVVPQKAVLFSGTIADNIRWGKEDATNEEIEEALSIAQAEDFVQQKDGGIGFMLNQGGKNLSGGQKQRLTIARALVKKPEILILDDSSSALDYATDAALRKAIKEKTDHTTVFLVSQRASSIMYADKIVVLDDGKIAGIGDHDTLMKNCPVYQEIYASQNKEVKADV</sequence>
<evidence type="ECO:0000256" key="5">
    <source>
        <dbReference type="ARBA" id="ARBA00022741"/>
    </source>
</evidence>
<keyword evidence="6 12" id="KW-0067">ATP-binding</keyword>
<evidence type="ECO:0000256" key="3">
    <source>
        <dbReference type="ARBA" id="ARBA00022475"/>
    </source>
</evidence>
<gene>
    <name evidence="12" type="ORF">H9Q76_05490</name>
</gene>
<dbReference type="Proteomes" id="UP000515819">
    <property type="component" value="Chromosome"/>
</dbReference>
<proteinExistence type="predicted"/>
<dbReference type="Gene3D" id="3.40.50.300">
    <property type="entry name" value="P-loop containing nucleotide triphosphate hydrolases"/>
    <property type="match status" value="1"/>
</dbReference>
<dbReference type="InterPro" id="IPR027417">
    <property type="entry name" value="P-loop_NTPase"/>
</dbReference>
<keyword evidence="13" id="KW-1185">Reference proteome</keyword>
<dbReference type="InterPro" id="IPR003439">
    <property type="entry name" value="ABC_transporter-like_ATP-bd"/>
</dbReference>
<dbReference type="CDD" id="cd18548">
    <property type="entry name" value="ABC_6TM_Tm287_like"/>
    <property type="match status" value="1"/>
</dbReference>
<dbReference type="SMART" id="SM00382">
    <property type="entry name" value="AAA"/>
    <property type="match status" value="1"/>
</dbReference>
<keyword evidence="8 9" id="KW-0472">Membrane</keyword>